<dbReference type="GO" id="GO:0003677">
    <property type="term" value="F:DNA binding"/>
    <property type="evidence" value="ECO:0007669"/>
    <property type="project" value="UniProtKB-UniRule"/>
</dbReference>
<evidence type="ECO:0000256" key="3">
    <source>
        <dbReference type="ARBA" id="ARBA00022801"/>
    </source>
</evidence>
<dbReference type="EC" id="5.6.2.3" evidence="6"/>
<feature type="binding site" evidence="6">
    <location>
        <position position="202"/>
    </location>
    <ligand>
        <name>[4Fe-4S] cluster</name>
        <dbReference type="ChEBI" id="CHEBI:49883"/>
    </ligand>
</feature>
<dbReference type="InterPro" id="IPR006555">
    <property type="entry name" value="ATP-dep_Helicase_C"/>
</dbReference>
<comment type="similarity">
    <text evidence="6">Belongs to the helicase family. DinG subfamily. Type 1 sub-subfamily.</text>
</comment>
<feature type="binding site" evidence="6">
    <location>
        <position position="129"/>
    </location>
    <ligand>
        <name>[4Fe-4S] cluster</name>
        <dbReference type="ChEBI" id="CHEBI:49883"/>
    </ligand>
</feature>
<dbReference type="GO" id="GO:0005524">
    <property type="term" value="F:ATP binding"/>
    <property type="evidence" value="ECO:0007669"/>
    <property type="project" value="UniProtKB-UniRule"/>
</dbReference>
<organism evidence="8 9">
    <name type="scientific">Halomonas organivorans</name>
    <dbReference type="NCBI Taxonomy" id="257772"/>
    <lineage>
        <taxon>Bacteria</taxon>
        <taxon>Pseudomonadati</taxon>
        <taxon>Pseudomonadota</taxon>
        <taxon>Gammaproteobacteria</taxon>
        <taxon>Oceanospirillales</taxon>
        <taxon>Halomonadaceae</taxon>
        <taxon>Halomonas</taxon>
    </lineage>
</organism>
<dbReference type="PANTHER" id="PTHR11472:SF59">
    <property type="entry name" value="ATP-DEPENDENT DNA HELICASE DING"/>
    <property type="match status" value="1"/>
</dbReference>
<dbReference type="Pfam" id="PF13307">
    <property type="entry name" value="Helicase_C_2"/>
    <property type="match status" value="1"/>
</dbReference>
<evidence type="ECO:0000256" key="2">
    <source>
        <dbReference type="ARBA" id="ARBA00022741"/>
    </source>
</evidence>
<dbReference type="InterPro" id="IPR027417">
    <property type="entry name" value="P-loop_NTPase"/>
</dbReference>
<dbReference type="InterPro" id="IPR014001">
    <property type="entry name" value="Helicase_ATP-bd"/>
</dbReference>
<comment type="function">
    <text evidence="6">DNA-dependent ATPase and 5'-3' DNA helicase. Unwinds D-loops, R-loops, forked DNA and G-quadruplex DNA.</text>
</comment>
<evidence type="ECO:0000313" key="9">
    <source>
        <dbReference type="Proteomes" id="UP000525987"/>
    </source>
</evidence>
<dbReference type="InterPro" id="IPR011545">
    <property type="entry name" value="DEAD/DEAH_box_helicase_dom"/>
</dbReference>
<dbReference type="HAMAP" id="MF_02205">
    <property type="entry name" value="DinG_proteobact"/>
    <property type="match status" value="1"/>
</dbReference>
<dbReference type="GO" id="GO:0043139">
    <property type="term" value="F:5'-3' DNA helicase activity"/>
    <property type="evidence" value="ECO:0007669"/>
    <property type="project" value="UniProtKB-UniRule"/>
</dbReference>
<dbReference type="GO" id="GO:0016818">
    <property type="term" value="F:hydrolase activity, acting on acid anhydrides, in phosphorus-containing anhydrides"/>
    <property type="evidence" value="ECO:0007669"/>
    <property type="project" value="InterPro"/>
</dbReference>
<dbReference type="Pfam" id="PF00270">
    <property type="entry name" value="DEAD"/>
    <property type="match status" value="1"/>
</dbReference>
<proteinExistence type="inferred from homology"/>
<keyword evidence="6 8" id="KW-0347">Helicase</keyword>
<dbReference type="SMART" id="SM00491">
    <property type="entry name" value="HELICc2"/>
    <property type="match status" value="1"/>
</dbReference>
<dbReference type="PANTHER" id="PTHR11472">
    <property type="entry name" value="DNA REPAIR DEAD HELICASE RAD3/XP-D SUBFAMILY MEMBER"/>
    <property type="match status" value="1"/>
</dbReference>
<keyword evidence="4 6" id="KW-0067">ATP-binding</keyword>
<dbReference type="GO" id="GO:0051539">
    <property type="term" value="F:4 iron, 4 sulfur cluster binding"/>
    <property type="evidence" value="ECO:0007669"/>
    <property type="project" value="UniProtKB-UniRule"/>
</dbReference>
<keyword evidence="6" id="KW-0411">Iron-sulfur</keyword>
<comment type="cofactor">
    <cofactor evidence="6">
        <name>[4Fe-4S] cluster</name>
        <dbReference type="ChEBI" id="CHEBI:49883"/>
    </cofactor>
    <text evidence="6">Binds 1 [4Fe-4S] cluster.</text>
</comment>
<feature type="binding site" evidence="6">
    <location>
        <position position="207"/>
    </location>
    <ligand>
        <name>[4Fe-4S] cluster</name>
        <dbReference type="ChEBI" id="CHEBI:49883"/>
    </ligand>
</feature>
<evidence type="ECO:0000256" key="6">
    <source>
        <dbReference type="HAMAP-Rule" id="MF_02205"/>
    </source>
</evidence>
<dbReference type="InterPro" id="IPR045028">
    <property type="entry name" value="DinG/Rad3-like"/>
</dbReference>
<sequence>MLDEVLKGEIQGAYRKVLDGLDLTPRYGQRLMIAEIARTLGGIEADDAGQRTGNEHVCVLEAGTGTGKTLAYLLAALPVAKARGKRLVVATATVALQEQVLHQDLPSLKAHSGLAFDYALAKGRGRYVCVARLDQAMDGGEDNPTLSLFEQALDSGGDDFQQLVQSLGEAYGNGRWAGDRDSWPEGIDDAHWRKLTVDHRQCTNRRCGHFGACAFFRARRDLDSADVIVANHDLVLADLALGGGVVLPDPGDCIYVFDEGHHLPDKALNHFTHRFAVGGALRWLRTLKKSLTELNQALAVQPTLARLLAGLPQAIDAVEPRLGEAFSLGHQLARRPEGLADGEEGAQHRFEMGRVPEALRDQADGLVTLFAELSRTLESMADILRESLDPEKSTGLPREQAEPWLPLVALLHGRALEAHALWQAFAETDPEGEPPRARWLTLERFGGEPELTFSASPVSAAHTLAKSLWGRCFGAVVTSATLTALGRFERLQERAGLANRYRYQSLPSPFDYSRAVLSVPREAVDPADREGHERAIVEFVEALGKDEAVLMLFSSRAQLRAVERALSETTRERVLAQDRLPKRELVERHRARVDKGEGSILFGLASFAEGIDLPGDYLTHVVITRLPFAVPDDPVGATLAEWIERQGGNPFMRISVPDASIKLVQACGRLIRKEADRGRITLLDRRVLTRRYGRALLDALPPFVREIDGQ</sequence>
<comment type="catalytic activity">
    <reaction evidence="6">
        <text>ATP + H2O = ADP + phosphate + H(+)</text>
        <dbReference type="Rhea" id="RHEA:13065"/>
        <dbReference type="ChEBI" id="CHEBI:15377"/>
        <dbReference type="ChEBI" id="CHEBI:15378"/>
        <dbReference type="ChEBI" id="CHEBI:30616"/>
        <dbReference type="ChEBI" id="CHEBI:43474"/>
        <dbReference type="ChEBI" id="CHEBI:456216"/>
        <dbReference type="EC" id="5.6.2.3"/>
    </reaction>
</comment>
<evidence type="ECO:0000313" key="8">
    <source>
        <dbReference type="EMBL" id="MBB3140022.1"/>
    </source>
</evidence>
<accession>A0A7W5BVP9</accession>
<reference evidence="8 9" key="1">
    <citation type="submission" date="2020-08" db="EMBL/GenBank/DDBJ databases">
        <title>Genomic Encyclopedia of Type Strains, Phase III (KMG-III): the genomes of soil and plant-associated and newly described type strains.</title>
        <authorList>
            <person name="Whitman W."/>
        </authorList>
    </citation>
    <scope>NUCLEOTIDE SEQUENCE [LARGE SCALE GENOMIC DNA]</scope>
    <source>
        <strain evidence="8 9">CECT 5995</strain>
    </source>
</reference>
<keyword evidence="9" id="KW-1185">Reference proteome</keyword>
<keyword evidence="6" id="KW-0408">Iron</keyword>
<dbReference type="FunFam" id="3.40.50.300:FF:000437">
    <property type="entry name" value="ATP-dependent DNA helicase DinG"/>
    <property type="match status" value="1"/>
</dbReference>
<dbReference type="GO" id="GO:0033677">
    <property type="term" value="F:DNA/RNA helicase activity"/>
    <property type="evidence" value="ECO:0007669"/>
    <property type="project" value="TreeGrafter"/>
</dbReference>
<dbReference type="PROSITE" id="PS51193">
    <property type="entry name" value="HELICASE_ATP_BIND_2"/>
    <property type="match status" value="1"/>
</dbReference>
<dbReference type="GO" id="GO:0046872">
    <property type="term" value="F:metal ion binding"/>
    <property type="evidence" value="ECO:0007669"/>
    <property type="project" value="UniProtKB-KW"/>
</dbReference>
<keyword evidence="2 6" id="KW-0547">Nucleotide-binding</keyword>
<feature type="binding site" evidence="6">
    <location>
        <position position="213"/>
    </location>
    <ligand>
        <name>[4Fe-4S] cluster</name>
        <dbReference type="ChEBI" id="CHEBI:49883"/>
    </ligand>
</feature>
<evidence type="ECO:0000256" key="4">
    <source>
        <dbReference type="ARBA" id="ARBA00022840"/>
    </source>
</evidence>
<name>A0A7W5BVP9_9GAMM</name>
<keyword evidence="5 6" id="KW-0238">DNA-binding</keyword>
<keyword evidence="6" id="KW-0479">Metal-binding</keyword>
<dbReference type="GO" id="GO:0009432">
    <property type="term" value="P:SOS response"/>
    <property type="evidence" value="ECO:0007669"/>
    <property type="project" value="TreeGrafter"/>
</dbReference>
<keyword evidence="3 6" id="KW-0378">Hydrolase</keyword>
<dbReference type="NCBIfam" id="NF008729">
    <property type="entry name" value="PRK11747.1"/>
    <property type="match status" value="1"/>
</dbReference>
<evidence type="ECO:0000256" key="5">
    <source>
        <dbReference type="ARBA" id="ARBA00023125"/>
    </source>
</evidence>
<keyword evidence="1 6" id="KW-0004">4Fe-4S</keyword>
<keyword evidence="6" id="KW-0413">Isomerase</keyword>
<dbReference type="Proteomes" id="UP000525987">
    <property type="component" value="Unassembled WGS sequence"/>
</dbReference>
<dbReference type="InterPro" id="IPR014013">
    <property type="entry name" value="Helic_SF1/SF2_ATP-bd_DinG/Rad3"/>
</dbReference>
<comment type="caution">
    <text evidence="8">The sequence shown here is derived from an EMBL/GenBank/DDBJ whole genome shotgun (WGS) entry which is preliminary data.</text>
</comment>
<evidence type="ECO:0000259" key="7">
    <source>
        <dbReference type="PROSITE" id="PS51193"/>
    </source>
</evidence>
<dbReference type="RefSeq" id="WP_183386431.1">
    <property type="nucleotide sequence ID" value="NZ_JACHXM010000002.1"/>
</dbReference>
<dbReference type="Gene3D" id="3.40.50.300">
    <property type="entry name" value="P-loop containing nucleotide triphosphate hydrolases"/>
    <property type="match status" value="2"/>
</dbReference>
<feature type="domain" description="Helicase ATP-binding" evidence="7">
    <location>
        <begin position="15"/>
        <end position="311"/>
    </location>
</feature>
<dbReference type="SMART" id="SM00487">
    <property type="entry name" value="DEXDc"/>
    <property type="match status" value="1"/>
</dbReference>
<dbReference type="InterPro" id="IPR039000">
    <property type="entry name" value="DinG_proteobact"/>
</dbReference>
<dbReference type="SUPFAM" id="SSF52540">
    <property type="entry name" value="P-loop containing nucleoside triphosphate hydrolases"/>
    <property type="match status" value="1"/>
</dbReference>
<dbReference type="EMBL" id="JACHXM010000002">
    <property type="protein sequence ID" value="MBB3140022.1"/>
    <property type="molecule type" value="Genomic_DNA"/>
</dbReference>
<dbReference type="GO" id="GO:0006281">
    <property type="term" value="P:DNA repair"/>
    <property type="evidence" value="ECO:0007669"/>
    <property type="project" value="TreeGrafter"/>
</dbReference>
<protein>
    <recommendedName>
        <fullName evidence="6">ATP-dependent DNA helicase DinG</fullName>
        <ecNumber evidence="6">5.6.2.3</ecNumber>
    </recommendedName>
    <alternativeName>
        <fullName evidence="6">DNA 5'-3' helicase DinG</fullName>
    </alternativeName>
</protein>
<dbReference type="AlphaFoldDB" id="A0A7W5BVP9"/>
<gene>
    <name evidence="6" type="primary">dinG</name>
    <name evidence="8" type="ORF">FHR96_000869</name>
</gene>
<evidence type="ECO:0000256" key="1">
    <source>
        <dbReference type="ARBA" id="ARBA00022485"/>
    </source>
</evidence>